<evidence type="ECO:0000313" key="2">
    <source>
        <dbReference type="EMBL" id="KNZ44441.1"/>
    </source>
</evidence>
<dbReference type="AlphaFoldDB" id="A0A0L6U7H2"/>
<evidence type="ECO:0000313" key="3">
    <source>
        <dbReference type="Proteomes" id="UP000037035"/>
    </source>
</evidence>
<feature type="region of interest" description="Disordered" evidence="1">
    <location>
        <begin position="92"/>
        <end position="121"/>
    </location>
</feature>
<sequence length="121" mass="13643">MLAKTSTSSLWRTNLPLNSSPRPSNITCSFSCKTTNQQQQGFARELAKDNQHIIGMKNSLPNNPMMNVAIKKKANLELKYQKLTTLIKLGQGEEEEPVADQQQHPLQLPYSLAKPRDLPRL</sequence>
<accession>A0A0L6U7H2</accession>
<reference evidence="2 3" key="1">
    <citation type="submission" date="2015-08" db="EMBL/GenBank/DDBJ databases">
        <title>Next Generation Sequencing and Analysis of the Genome of Puccinia sorghi L Schw, the Causal Agent of Maize Common Rust.</title>
        <authorList>
            <person name="Rochi L."/>
            <person name="Burguener G."/>
            <person name="Darino M."/>
            <person name="Turjanski A."/>
            <person name="Kreff E."/>
            <person name="Dieguez M.J."/>
            <person name="Sacco F."/>
        </authorList>
    </citation>
    <scope>NUCLEOTIDE SEQUENCE [LARGE SCALE GENOMIC DNA]</scope>
    <source>
        <strain evidence="2 3">RO10H11247</strain>
    </source>
</reference>
<comment type="caution">
    <text evidence="2">The sequence shown here is derived from an EMBL/GenBank/DDBJ whole genome shotgun (WGS) entry which is preliminary data.</text>
</comment>
<name>A0A0L6U7H2_9BASI</name>
<feature type="region of interest" description="Disordered" evidence="1">
    <location>
        <begin position="1"/>
        <end position="24"/>
    </location>
</feature>
<evidence type="ECO:0000256" key="1">
    <source>
        <dbReference type="SAM" id="MobiDB-lite"/>
    </source>
</evidence>
<dbReference type="EMBL" id="LAVV01014782">
    <property type="protein sequence ID" value="KNZ44441.1"/>
    <property type="molecule type" value="Genomic_DNA"/>
</dbReference>
<gene>
    <name evidence="2" type="ORF">VP01_915g1</name>
</gene>
<organism evidence="2 3">
    <name type="scientific">Puccinia sorghi</name>
    <dbReference type="NCBI Taxonomy" id="27349"/>
    <lineage>
        <taxon>Eukaryota</taxon>
        <taxon>Fungi</taxon>
        <taxon>Dikarya</taxon>
        <taxon>Basidiomycota</taxon>
        <taxon>Pucciniomycotina</taxon>
        <taxon>Pucciniomycetes</taxon>
        <taxon>Pucciniales</taxon>
        <taxon>Pucciniaceae</taxon>
        <taxon>Puccinia</taxon>
    </lineage>
</organism>
<proteinExistence type="predicted"/>
<keyword evidence="3" id="KW-1185">Reference proteome</keyword>
<dbReference type="VEuPathDB" id="FungiDB:VP01_915g1"/>
<protein>
    <submittedName>
        <fullName evidence="2">Uncharacterized protein</fullName>
    </submittedName>
</protein>
<dbReference type="Proteomes" id="UP000037035">
    <property type="component" value="Unassembled WGS sequence"/>
</dbReference>